<evidence type="ECO:0008006" key="4">
    <source>
        <dbReference type="Google" id="ProtNLM"/>
    </source>
</evidence>
<dbReference type="EMBL" id="JAINUY010000003">
    <property type="protein sequence ID" value="MBZ4035212.1"/>
    <property type="molecule type" value="Genomic_DNA"/>
</dbReference>
<dbReference type="AlphaFoldDB" id="A0A9X1KQN5"/>
<reference evidence="2 3" key="1">
    <citation type="journal article" date="2023" name="Antonie Van Leeuwenhoek">
        <title>Flavobacterium potami sp. nov., a multi-metal resistance genes harbouring bacterium isolated from shallow river silt.</title>
        <authorList>
            <person name="Li S."/>
            <person name="Mao S."/>
            <person name="Mu W."/>
            <person name="Guo B."/>
            <person name="Li C."/>
            <person name="Zhu Q."/>
            <person name="Hou X."/>
            <person name="Zhao Y."/>
            <person name="Wei S."/>
            <person name="Liu H."/>
            <person name="Liu A."/>
        </authorList>
    </citation>
    <scope>NUCLEOTIDE SEQUENCE [LARGE SCALE GENOMIC DNA]</scope>
    <source>
        <strain evidence="2 3">17A</strain>
    </source>
</reference>
<organism evidence="2 3">
    <name type="scientific">Flavobacterium potami</name>
    <dbReference type="NCBI Taxonomy" id="2872310"/>
    <lineage>
        <taxon>Bacteria</taxon>
        <taxon>Pseudomonadati</taxon>
        <taxon>Bacteroidota</taxon>
        <taxon>Flavobacteriia</taxon>
        <taxon>Flavobacteriales</taxon>
        <taxon>Flavobacteriaceae</taxon>
        <taxon>Flavobacterium</taxon>
    </lineage>
</organism>
<dbReference type="Proteomes" id="UP001139366">
    <property type="component" value="Unassembled WGS sequence"/>
</dbReference>
<gene>
    <name evidence="2" type="ORF">K6T82_10565</name>
</gene>
<evidence type="ECO:0000313" key="3">
    <source>
        <dbReference type="Proteomes" id="UP001139366"/>
    </source>
</evidence>
<proteinExistence type="predicted"/>
<sequence length="142" mass="16080">MKKITFLVLLLIATVSCSNDDNDNNKEIYFGKWTLTFMSRNNSPLANSIPVIEWQETYNFSSKGKFAKTRTKDGKTKTVVGTYSVNKVEDRIELKLKYTAQNDIIGTCSSDLTENLFILNNTGTLYNGWSLCKGPQIAYEKI</sequence>
<keyword evidence="3" id="KW-1185">Reference proteome</keyword>
<dbReference type="PROSITE" id="PS51257">
    <property type="entry name" value="PROKAR_LIPOPROTEIN"/>
    <property type="match status" value="1"/>
</dbReference>
<dbReference type="RefSeq" id="WP_223705903.1">
    <property type="nucleotide sequence ID" value="NZ_JAINUY010000003.1"/>
</dbReference>
<protein>
    <recommendedName>
        <fullName evidence="4">Lipocalin-like domain-containing protein</fullName>
    </recommendedName>
</protein>
<name>A0A9X1KQN5_9FLAO</name>
<feature type="chain" id="PRO_5040994477" description="Lipocalin-like domain-containing protein" evidence="1">
    <location>
        <begin position="19"/>
        <end position="142"/>
    </location>
</feature>
<evidence type="ECO:0000313" key="2">
    <source>
        <dbReference type="EMBL" id="MBZ4035212.1"/>
    </source>
</evidence>
<accession>A0A9X1KQN5</accession>
<feature type="signal peptide" evidence="1">
    <location>
        <begin position="1"/>
        <end position="18"/>
    </location>
</feature>
<comment type="caution">
    <text evidence="2">The sequence shown here is derived from an EMBL/GenBank/DDBJ whole genome shotgun (WGS) entry which is preliminary data.</text>
</comment>
<evidence type="ECO:0000256" key="1">
    <source>
        <dbReference type="SAM" id="SignalP"/>
    </source>
</evidence>
<keyword evidence="1" id="KW-0732">Signal</keyword>